<dbReference type="GO" id="GO:0004806">
    <property type="term" value="F:triacylglycerol lipase activity"/>
    <property type="evidence" value="ECO:0007669"/>
    <property type="project" value="InterPro"/>
</dbReference>
<reference evidence="1 2" key="1">
    <citation type="submission" date="2019-12" db="EMBL/GenBank/DDBJ databases">
        <title>Nocardia macrotermitis sp. nov. and Nocardia aurantia sp. nov., isolated from the gut of the fungus growing-termite Macrotermes natalensis.</title>
        <authorList>
            <person name="Christine B."/>
            <person name="Rene B."/>
        </authorList>
    </citation>
    <scope>NUCLEOTIDE SEQUENCE [LARGE SCALE GENOMIC DNA]</scope>
    <source>
        <strain evidence="1 2">DSM 102126</strain>
    </source>
</reference>
<name>A0A6I4WCA2_9ACTN</name>
<dbReference type="AlphaFoldDB" id="A0A6I4WCA2"/>
<dbReference type="Gene3D" id="3.40.50.1820">
    <property type="entry name" value="alpha/beta hydrolase"/>
    <property type="match status" value="1"/>
</dbReference>
<sequence length="364" mass="39139">MSARRVQNLDAGAVRTALRKDGLDASRVRHGVTAYRIVYRTIDTARKPTTASGLLVLPRDGRHRLRAVTYAHGTMAAAADAPSVDDGGRSGEGLLLASAGYAAIEPDYLGLGVGPGAHPYLHAHSEATATLDLVRASFTFAPRTGRALDPRLLVTGFSQGGQAAMAFGKALLNGADPRFRLAAAAPVSGPYDLRGAEVPAIFNGTLDPKASAYYLAYFLTSWNRLYHLYGTNAEVFRTPYDTTVAPLYDGRHDENEIVPRLPDSPQQLLTAKALTMIQHPTGRLAAALTTNDRTCKGWHTTIPVHVIGAHADEQVAFTNARHCVRQLGPNATLTDLGALHHMDSGRHGLTEALRWFQTIAPPTR</sequence>
<protein>
    <submittedName>
        <fullName evidence="1">Lipase</fullName>
    </submittedName>
</protein>
<accession>A0A6I4WCA2</accession>
<dbReference type="Gene3D" id="1.10.260.160">
    <property type="match status" value="1"/>
</dbReference>
<dbReference type="EMBL" id="WUTW01000005">
    <property type="protein sequence ID" value="MXQ66733.1"/>
    <property type="molecule type" value="Genomic_DNA"/>
</dbReference>
<dbReference type="InterPro" id="IPR029058">
    <property type="entry name" value="AB_hydrolase_fold"/>
</dbReference>
<gene>
    <name evidence="1" type="ORF">GQ466_22195</name>
</gene>
<evidence type="ECO:0000313" key="2">
    <source>
        <dbReference type="Proteomes" id="UP000431901"/>
    </source>
</evidence>
<proteinExistence type="predicted"/>
<comment type="caution">
    <text evidence="1">The sequence shown here is derived from an EMBL/GenBank/DDBJ whole genome shotgun (WGS) entry which is preliminary data.</text>
</comment>
<dbReference type="PIRSF" id="PIRSF029171">
    <property type="entry name" value="Esterase_LipA"/>
    <property type="match status" value="1"/>
</dbReference>
<dbReference type="PANTHER" id="PTHR34853:SF1">
    <property type="entry name" value="LIPASE 5"/>
    <property type="match status" value="1"/>
</dbReference>
<organism evidence="1 2">
    <name type="scientific">Actinomadura rayongensis</name>
    <dbReference type="NCBI Taxonomy" id="1429076"/>
    <lineage>
        <taxon>Bacteria</taxon>
        <taxon>Bacillati</taxon>
        <taxon>Actinomycetota</taxon>
        <taxon>Actinomycetes</taxon>
        <taxon>Streptosporangiales</taxon>
        <taxon>Thermomonosporaceae</taxon>
        <taxon>Actinomadura</taxon>
    </lineage>
</organism>
<keyword evidence="2" id="KW-1185">Reference proteome</keyword>
<dbReference type="InterPro" id="IPR005152">
    <property type="entry name" value="Lipase_secreted"/>
</dbReference>
<evidence type="ECO:0000313" key="1">
    <source>
        <dbReference type="EMBL" id="MXQ66733.1"/>
    </source>
</evidence>
<dbReference type="Proteomes" id="UP000431901">
    <property type="component" value="Unassembled WGS sequence"/>
</dbReference>
<dbReference type="SUPFAM" id="SSF53474">
    <property type="entry name" value="alpha/beta-Hydrolases"/>
    <property type="match status" value="1"/>
</dbReference>
<dbReference type="PANTHER" id="PTHR34853">
    <property type="match status" value="1"/>
</dbReference>
<dbReference type="GO" id="GO:0016042">
    <property type="term" value="P:lipid catabolic process"/>
    <property type="evidence" value="ECO:0007669"/>
    <property type="project" value="InterPro"/>
</dbReference>